<proteinExistence type="predicted"/>
<protein>
    <recommendedName>
        <fullName evidence="3">HIRAN domain-containing protein</fullName>
    </recommendedName>
</protein>
<evidence type="ECO:0000256" key="2">
    <source>
        <dbReference type="ARBA" id="ARBA00022801"/>
    </source>
</evidence>
<keyword evidence="5" id="KW-1185">Reference proteome</keyword>
<dbReference type="GO" id="GO:0003676">
    <property type="term" value="F:nucleic acid binding"/>
    <property type="evidence" value="ECO:0007669"/>
    <property type="project" value="InterPro"/>
</dbReference>
<evidence type="ECO:0000256" key="1">
    <source>
        <dbReference type="ARBA" id="ARBA00022723"/>
    </source>
</evidence>
<sequence>MEFIAFVAITGMNHYYGASLHKPGQPIHFRKEPDNPHDEEAIAAEIPPMGIIGYVANSIHTVPRGCRNAGRIYGELRLAGLQSEELDVSCFTSASKGRRISRG</sequence>
<dbReference type="RefSeq" id="WP_136373240.1">
    <property type="nucleotide sequence ID" value="NZ_SSOB01000052.1"/>
</dbReference>
<accession>A0A4S4BJ14</accession>
<dbReference type="Gene3D" id="3.30.70.2330">
    <property type="match status" value="1"/>
</dbReference>
<dbReference type="InterPro" id="IPR014905">
    <property type="entry name" value="HIRAN"/>
</dbReference>
<evidence type="ECO:0000313" key="4">
    <source>
        <dbReference type="EMBL" id="THF73628.1"/>
    </source>
</evidence>
<organism evidence="4 5">
    <name type="scientific">Cohnella fermenti</name>
    <dbReference type="NCBI Taxonomy" id="2565925"/>
    <lineage>
        <taxon>Bacteria</taxon>
        <taxon>Bacillati</taxon>
        <taxon>Bacillota</taxon>
        <taxon>Bacilli</taxon>
        <taxon>Bacillales</taxon>
        <taxon>Paenibacillaceae</taxon>
        <taxon>Cohnella</taxon>
    </lineage>
</organism>
<gene>
    <name evidence="4" type="ORF">E6C55_28520</name>
</gene>
<feature type="domain" description="HIRAN" evidence="3">
    <location>
        <begin position="6"/>
        <end position="58"/>
    </location>
</feature>
<dbReference type="GO" id="GO:0008270">
    <property type="term" value="F:zinc ion binding"/>
    <property type="evidence" value="ECO:0007669"/>
    <property type="project" value="InterPro"/>
</dbReference>
<dbReference type="AlphaFoldDB" id="A0A4S4BJ14"/>
<dbReference type="Pfam" id="PF08797">
    <property type="entry name" value="HIRAN"/>
    <property type="match status" value="1"/>
</dbReference>
<evidence type="ECO:0000259" key="3">
    <source>
        <dbReference type="Pfam" id="PF08797"/>
    </source>
</evidence>
<dbReference type="OrthoDB" id="2988931at2"/>
<dbReference type="Proteomes" id="UP000310636">
    <property type="component" value="Unassembled WGS sequence"/>
</dbReference>
<comment type="caution">
    <text evidence="4">The sequence shown here is derived from an EMBL/GenBank/DDBJ whole genome shotgun (WGS) entry which is preliminary data.</text>
</comment>
<evidence type="ECO:0000313" key="5">
    <source>
        <dbReference type="Proteomes" id="UP000310636"/>
    </source>
</evidence>
<reference evidence="4 5" key="1">
    <citation type="submission" date="2019-04" db="EMBL/GenBank/DDBJ databases">
        <title>Cohnella sp. nov. isolated from preserved vegetables.</title>
        <authorList>
            <person name="Lin S.-Y."/>
            <person name="Hung M.-H."/>
            <person name="Young C.-C."/>
        </authorList>
    </citation>
    <scope>NUCLEOTIDE SEQUENCE [LARGE SCALE GENOMIC DNA]</scope>
    <source>
        <strain evidence="4 5">CC-MHH1044</strain>
    </source>
</reference>
<name>A0A4S4BJ14_9BACL</name>
<keyword evidence="1" id="KW-0479">Metal-binding</keyword>
<dbReference type="GO" id="GO:0016818">
    <property type="term" value="F:hydrolase activity, acting on acid anhydrides, in phosphorus-containing anhydrides"/>
    <property type="evidence" value="ECO:0007669"/>
    <property type="project" value="InterPro"/>
</dbReference>
<dbReference type="EMBL" id="SSOB01000052">
    <property type="protein sequence ID" value="THF73628.1"/>
    <property type="molecule type" value="Genomic_DNA"/>
</dbReference>
<keyword evidence="2" id="KW-0378">Hydrolase</keyword>